<reference evidence="4" key="1">
    <citation type="submission" date="2021-01" db="EMBL/GenBank/DDBJ databases">
        <title>Whole genome shotgun sequence of Cellulomonas chitinilytica NBRC 110799.</title>
        <authorList>
            <person name="Komaki H."/>
            <person name="Tamura T."/>
        </authorList>
    </citation>
    <scope>NUCLEOTIDE SEQUENCE</scope>
    <source>
        <strain evidence="4">NBRC 110799</strain>
    </source>
</reference>
<dbReference type="Pfam" id="PF00196">
    <property type="entry name" value="GerE"/>
    <property type="match status" value="1"/>
</dbReference>
<sequence>MGAALFGRDAELATVGRVLDEHTSGPTVLSVHGEAGIGKSSLLREVRDLATARSYRVLAGTPTSAEARWSYSGLTDLLDPLVALLPDLPAAQHLALDAVMLRGTVGTTAPDVRTVCAGTLGLLTRAARQQPLLVAVDDAQWLDEPTIRALTYAVRRCVERLVLVATVRDGFDDPLRDVVPDPRAVTSIALGGLGRPELRSLLADRLDASVDPAVVRRIEATSRGNPLFALELARTLDPDGRSRTAFPSALTVSMRSTFAGQPERTRDVLLTCSALAAPTAAVLARAGIVDAGTVLVPAERAGMVRWRGDRLEFAHPMWREVVYGSADPASLRAVHRRLAVAAADVEERARHSALGEVGLSPATRAALEQAAASARNRGAPSAAAALLQLALDRGARSPALRLAAAVDHFEAGEHADARALATTLVDETPPGPVRAAARAVLAHVAYLEEDFATAVAQLESAVDDAGSDAVTQSGLAIDLAFSCINVGDVHRGRDWAVRAEASARATGEPAVVAEATGAVALLGFLTGSGVDEVRLTLALAAEDPVRPSPAARWPTLDDALVRLWSHDLERARAGLAVARARYDDLGFEAGRGQLLARVAEAAVLAGDLAEARASVAELSDRAALDGDGSTVATALASRVVLASWSGDAAQAHEEHARLLEHSHGVEHLLPRLAASAALGSLALASSQPGAAVEHLEPVADVLLLFGVAEPVVTWAFPDAVDAWVATGRPDRAVPLVELFEEWGARAGTPWVQGVGCRGRAQLLLAGGDPAGAGDSLRRALAAFERIGSRYELARTHLVVASWQRRRRMRAAARASLEVAARLFREVGAAAWAANAEQQRDGLGVGSGRPSTLTPSERRVAELAGSGLTNGAVAARLAISPKTVEAHLASAYRKLGIRSRAELGRWLADGAPAPDDDMP</sequence>
<dbReference type="Pfam" id="PF13191">
    <property type="entry name" value="AAA_16"/>
    <property type="match status" value="1"/>
</dbReference>
<dbReference type="SUPFAM" id="SSF46894">
    <property type="entry name" value="C-terminal effector domain of the bipartite response regulators"/>
    <property type="match status" value="1"/>
</dbReference>
<dbReference type="PANTHER" id="PTHR16305:SF35">
    <property type="entry name" value="TRANSCRIPTIONAL ACTIVATOR DOMAIN"/>
    <property type="match status" value="1"/>
</dbReference>
<dbReference type="GO" id="GO:0004016">
    <property type="term" value="F:adenylate cyclase activity"/>
    <property type="evidence" value="ECO:0007669"/>
    <property type="project" value="TreeGrafter"/>
</dbReference>
<evidence type="ECO:0000256" key="2">
    <source>
        <dbReference type="ARBA" id="ARBA00022840"/>
    </source>
</evidence>
<dbReference type="PROSITE" id="PS00622">
    <property type="entry name" value="HTH_LUXR_1"/>
    <property type="match status" value="1"/>
</dbReference>
<evidence type="ECO:0000259" key="3">
    <source>
        <dbReference type="PROSITE" id="PS50043"/>
    </source>
</evidence>
<dbReference type="GO" id="GO:0005524">
    <property type="term" value="F:ATP binding"/>
    <property type="evidence" value="ECO:0007669"/>
    <property type="project" value="UniProtKB-KW"/>
</dbReference>
<dbReference type="Gene3D" id="1.10.10.10">
    <property type="entry name" value="Winged helix-like DNA-binding domain superfamily/Winged helix DNA-binding domain"/>
    <property type="match status" value="1"/>
</dbReference>
<dbReference type="InterPro" id="IPR036388">
    <property type="entry name" value="WH-like_DNA-bd_sf"/>
</dbReference>
<dbReference type="GO" id="GO:0006355">
    <property type="term" value="P:regulation of DNA-templated transcription"/>
    <property type="evidence" value="ECO:0007669"/>
    <property type="project" value="InterPro"/>
</dbReference>
<dbReference type="CDD" id="cd06170">
    <property type="entry name" value="LuxR_C_like"/>
    <property type="match status" value="1"/>
</dbReference>
<dbReference type="Proteomes" id="UP000632740">
    <property type="component" value="Unassembled WGS sequence"/>
</dbReference>
<dbReference type="PANTHER" id="PTHR16305">
    <property type="entry name" value="TESTICULAR SOLUBLE ADENYLYL CYCLASE"/>
    <property type="match status" value="1"/>
</dbReference>
<feature type="domain" description="HTH luxR-type" evidence="3">
    <location>
        <begin position="845"/>
        <end position="910"/>
    </location>
</feature>
<dbReference type="InterPro" id="IPR016032">
    <property type="entry name" value="Sig_transdc_resp-reg_C-effctor"/>
</dbReference>
<dbReference type="InterPro" id="IPR011990">
    <property type="entry name" value="TPR-like_helical_dom_sf"/>
</dbReference>
<evidence type="ECO:0000313" key="4">
    <source>
        <dbReference type="EMBL" id="GIG21103.1"/>
    </source>
</evidence>
<dbReference type="AlphaFoldDB" id="A0A919P3B1"/>
<dbReference type="RefSeq" id="WP_203751714.1">
    <property type="nucleotide sequence ID" value="NZ_BONK01000005.1"/>
</dbReference>
<dbReference type="InterPro" id="IPR041664">
    <property type="entry name" value="AAA_16"/>
</dbReference>
<dbReference type="SUPFAM" id="SSF52540">
    <property type="entry name" value="P-loop containing nucleoside triphosphate hydrolases"/>
    <property type="match status" value="1"/>
</dbReference>
<protein>
    <submittedName>
        <fullName evidence="4">LuxR family transcriptional regulator</fullName>
    </submittedName>
</protein>
<dbReference type="GO" id="GO:0005737">
    <property type="term" value="C:cytoplasm"/>
    <property type="evidence" value="ECO:0007669"/>
    <property type="project" value="TreeGrafter"/>
</dbReference>
<accession>A0A919P3B1</accession>
<gene>
    <name evidence="4" type="ORF">Cch01nite_18270</name>
</gene>
<dbReference type="InterPro" id="IPR027417">
    <property type="entry name" value="P-loop_NTPase"/>
</dbReference>
<dbReference type="PRINTS" id="PR00038">
    <property type="entry name" value="HTHLUXR"/>
</dbReference>
<evidence type="ECO:0000256" key="1">
    <source>
        <dbReference type="ARBA" id="ARBA00022741"/>
    </source>
</evidence>
<organism evidence="4 5">
    <name type="scientific">Cellulomonas chitinilytica</name>
    <dbReference type="NCBI Taxonomy" id="398759"/>
    <lineage>
        <taxon>Bacteria</taxon>
        <taxon>Bacillati</taxon>
        <taxon>Actinomycetota</taxon>
        <taxon>Actinomycetes</taxon>
        <taxon>Micrococcales</taxon>
        <taxon>Cellulomonadaceae</taxon>
        <taxon>Cellulomonas</taxon>
    </lineage>
</organism>
<comment type="caution">
    <text evidence="4">The sequence shown here is derived from an EMBL/GenBank/DDBJ whole genome shotgun (WGS) entry which is preliminary data.</text>
</comment>
<evidence type="ECO:0000313" key="5">
    <source>
        <dbReference type="Proteomes" id="UP000632740"/>
    </source>
</evidence>
<keyword evidence="2" id="KW-0067">ATP-binding</keyword>
<proteinExistence type="predicted"/>
<keyword evidence="1" id="KW-0547">Nucleotide-binding</keyword>
<dbReference type="GO" id="GO:0003677">
    <property type="term" value="F:DNA binding"/>
    <property type="evidence" value="ECO:0007669"/>
    <property type="project" value="InterPro"/>
</dbReference>
<name>A0A919P3B1_9CELL</name>
<keyword evidence="5" id="KW-1185">Reference proteome</keyword>
<dbReference type="PROSITE" id="PS50043">
    <property type="entry name" value="HTH_LUXR_2"/>
    <property type="match status" value="1"/>
</dbReference>
<dbReference type="Gene3D" id="1.25.40.10">
    <property type="entry name" value="Tetratricopeptide repeat domain"/>
    <property type="match status" value="1"/>
</dbReference>
<dbReference type="EMBL" id="BONK01000005">
    <property type="protein sequence ID" value="GIG21103.1"/>
    <property type="molecule type" value="Genomic_DNA"/>
</dbReference>
<dbReference type="SMART" id="SM00421">
    <property type="entry name" value="HTH_LUXR"/>
    <property type="match status" value="1"/>
</dbReference>
<dbReference type="InterPro" id="IPR000792">
    <property type="entry name" value="Tscrpt_reg_LuxR_C"/>
</dbReference>